<dbReference type="AlphaFoldDB" id="A0A2P2QPE0"/>
<dbReference type="EMBL" id="GGEC01088334">
    <property type="protein sequence ID" value="MBX68818.1"/>
    <property type="molecule type" value="Transcribed_RNA"/>
</dbReference>
<name>A0A2P2QPE0_RHIMU</name>
<evidence type="ECO:0000313" key="1">
    <source>
        <dbReference type="EMBL" id="MBX68818.1"/>
    </source>
</evidence>
<protein>
    <submittedName>
        <fullName evidence="1">Uncharacterized protein</fullName>
    </submittedName>
</protein>
<proteinExistence type="predicted"/>
<sequence>MPLQSQSHNIQYGIQSSKGGVTLIVQKLFDENDTFRFCAIPVFIREVCVI</sequence>
<reference evidence="1" key="1">
    <citation type="submission" date="2018-02" db="EMBL/GenBank/DDBJ databases">
        <title>Rhizophora mucronata_Transcriptome.</title>
        <authorList>
            <person name="Meera S.P."/>
            <person name="Sreeshan A."/>
            <person name="Augustine A."/>
        </authorList>
    </citation>
    <scope>NUCLEOTIDE SEQUENCE</scope>
    <source>
        <tissue evidence="1">Leaf</tissue>
    </source>
</reference>
<accession>A0A2P2QPE0</accession>
<organism evidence="1">
    <name type="scientific">Rhizophora mucronata</name>
    <name type="common">Asiatic mangrove</name>
    <dbReference type="NCBI Taxonomy" id="61149"/>
    <lineage>
        <taxon>Eukaryota</taxon>
        <taxon>Viridiplantae</taxon>
        <taxon>Streptophyta</taxon>
        <taxon>Embryophyta</taxon>
        <taxon>Tracheophyta</taxon>
        <taxon>Spermatophyta</taxon>
        <taxon>Magnoliopsida</taxon>
        <taxon>eudicotyledons</taxon>
        <taxon>Gunneridae</taxon>
        <taxon>Pentapetalae</taxon>
        <taxon>rosids</taxon>
        <taxon>fabids</taxon>
        <taxon>Malpighiales</taxon>
        <taxon>Rhizophoraceae</taxon>
        <taxon>Rhizophora</taxon>
    </lineage>
</organism>